<dbReference type="GO" id="GO:0003677">
    <property type="term" value="F:DNA binding"/>
    <property type="evidence" value="ECO:0007669"/>
    <property type="project" value="UniProtKB-UniRule"/>
</dbReference>
<evidence type="ECO:0000256" key="2">
    <source>
        <dbReference type="ARBA" id="ARBA00023125"/>
    </source>
</evidence>
<dbReference type="PROSITE" id="PS51898">
    <property type="entry name" value="TYR_RECOMBINASE"/>
    <property type="match status" value="1"/>
</dbReference>
<dbReference type="EMBL" id="AEYX01000016">
    <property type="protein sequence ID" value="EGG48809.1"/>
    <property type="molecule type" value="Genomic_DNA"/>
</dbReference>
<dbReference type="PANTHER" id="PTHR30349:SF91">
    <property type="entry name" value="INTA PROTEIN"/>
    <property type="match status" value="1"/>
</dbReference>
<name>F3NCN2_9ACTN</name>
<feature type="domain" description="Tyr recombinase" evidence="5">
    <location>
        <begin position="203"/>
        <end position="399"/>
    </location>
</feature>
<dbReference type="Pfam" id="PF00589">
    <property type="entry name" value="Phage_integrase"/>
    <property type="match status" value="1"/>
</dbReference>
<reference evidence="7 8" key="1">
    <citation type="journal article" date="2011" name="J. Bacteriol.">
        <title>Draft genome sequence of the marine bacterium Streptomyces griseoaurantiacus M045, which produces novel manumycin-type antibiotics with a pABA core component.</title>
        <authorList>
            <person name="Li F."/>
            <person name="Jiang P."/>
            <person name="Zheng H."/>
            <person name="Wang S."/>
            <person name="Zhao G."/>
            <person name="Qin S."/>
            <person name="Liu Z."/>
        </authorList>
    </citation>
    <scope>NUCLEOTIDE SEQUENCE [LARGE SCALE GENOMIC DNA]</scope>
    <source>
        <strain evidence="7 8">M045</strain>
    </source>
</reference>
<dbReference type="Pfam" id="PF14659">
    <property type="entry name" value="Phage_int_SAM_3"/>
    <property type="match status" value="1"/>
</dbReference>
<dbReference type="eggNOG" id="COG0582">
    <property type="taxonomic scope" value="Bacteria"/>
</dbReference>
<sequence>MAAKRNPNGEGTIYLRKDGRYEGAGYVLMPDGTQKRRRVYGRTWEETRKKLTAMLAKSDQGIPAADTTENLGSYLAYWLDHVVQHKVRASTVYSYSKCVNAYIVPRLGKKKLARLSAKDVRLFLDWARQACQCCVQGQDAARPPAKRRCCALSPKRCCDKHLSPRMVQYLHAVLRNALQHAVREEMIQRNVAKLVQVQTPRYRVGRGLSAEEAKKLLAEVRDDRLSAAYVLALYLGLRRGELLGLHWADVDLEGGSLEIRTALQRVDGALALTAPKTRRSERPVPLPRVCVDALRRHRAGQHAERVAAGERWRESGFVFTTRLGTAIEPRNLNRHFYPVRERLGLEVRFHDLRHTCVTLLLGLGIPPHIVRDIVGHSALDVTMNIYAHADMTEKRAALDRLGSLLDDD</sequence>
<dbReference type="InterPro" id="IPR011010">
    <property type="entry name" value="DNA_brk_join_enz"/>
</dbReference>
<keyword evidence="2 4" id="KW-0238">DNA-binding</keyword>
<feature type="domain" description="Core-binding (CB)" evidence="6">
    <location>
        <begin position="69"/>
        <end position="182"/>
    </location>
</feature>
<proteinExistence type="predicted"/>
<dbReference type="GO" id="GO:0015074">
    <property type="term" value="P:DNA integration"/>
    <property type="evidence" value="ECO:0007669"/>
    <property type="project" value="UniProtKB-KW"/>
</dbReference>
<gene>
    <name evidence="7" type="ORF">SGM_0896</name>
</gene>
<dbReference type="Gene3D" id="1.10.443.10">
    <property type="entry name" value="Intergrase catalytic core"/>
    <property type="match status" value="1"/>
</dbReference>
<dbReference type="CDD" id="cd01189">
    <property type="entry name" value="INT_ICEBs1_C_like"/>
    <property type="match status" value="1"/>
</dbReference>
<dbReference type="STRING" id="996637.SGM_0896"/>
<dbReference type="RefSeq" id="WP_006138376.1">
    <property type="nucleotide sequence ID" value="NZ_AEYX01000016.1"/>
</dbReference>
<accession>F3NCN2</accession>
<keyword evidence="1" id="KW-0229">DNA integration</keyword>
<evidence type="ECO:0000256" key="4">
    <source>
        <dbReference type="PROSITE-ProRule" id="PRU01248"/>
    </source>
</evidence>
<organism evidence="7 8">
    <name type="scientific">Streptomyces griseoaurantiacus M045</name>
    <dbReference type="NCBI Taxonomy" id="996637"/>
    <lineage>
        <taxon>Bacteria</taxon>
        <taxon>Bacillati</taxon>
        <taxon>Actinomycetota</taxon>
        <taxon>Actinomycetes</taxon>
        <taxon>Kitasatosporales</taxon>
        <taxon>Streptomycetaceae</taxon>
        <taxon>Streptomyces</taxon>
        <taxon>Streptomyces aurantiacus group</taxon>
    </lineage>
</organism>
<evidence type="ECO:0000256" key="3">
    <source>
        <dbReference type="ARBA" id="ARBA00023172"/>
    </source>
</evidence>
<keyword evidence="3" id="KW-0233">DNA recombination</keyword>
<dbReference type="InterPro" id="IPR004107">
    <property type="entry name" value="Integrase_SAM-like_N"/>
</dbReference>
<evidence type="ECO:0000256" key="1">
    <source>
        <dbReference type="ARBA" id="ARBA00022908"/>
    </source>
</evidence>
<dbReference type="SUPFAM" id="SSF56349">
    <property type="entry name" value="DNA breaking-rejoining enzymes"/>
    <property type="match status" value="1"/>
</dbReference>
<dbReference type="InterPro" id="IPR050090">
    <property type="entry name" value="Tyrosine_recombinase_XerCD"/>
</dbReference>
<dbReference type="InterPro" id="IPR002104">
    <property type="entry name" value="Integrase_catalytic"/>
</dbReference>
<evidence type="ECO:0000313" key="7">
    <source>
        <dbReference type="EMBL" id="EGG48809.1"/>
    </source>
</evidence>
<dbReference type="Gene3D" id="1.10.150.130">
    <property type="match status" value="1"/>
</dbReference>
<dbReference type="PROSITE" id="PS51900">
    <property type="entry name" value="CB"/>
    <property type="match status" value="1"/>
</dbReference>
<dbReference type="GO" id="GO:0006310">
    <property type="term" value="P:DNA recombination"/>
    <property type="evidence" value="ECO:0007669"/>
    <property type="project" value="UniProtKB-KW"/>
</dbReference>
<dbReference type="AlphaFoldDB" id="F3NCN2"/>
<dbReference type="InterPro" id="IPR013762">
    <property type="entry name" value="Integrase-like_cat_sf"/>
</dbReference>
<protein>
    <submittedName>
        <fullName evidence="7">Putative phage integrase</fullName>
    </submittedName>
</protein>
<dbReference type="PANTHER" id="PTHR30349">
    <property type="entry name" value="PHAGE INTEGRASE-RELATED"/>
    <property type="match status" value="1"/>
</dbReference>
<dbReference type="InterPro" id="IPR010998">
    <property type="entry name" value="Integrase_recombinase_N"/>
</dbReference>
<evidence type="ECO:0000259" key="5">
    <source>
        <dbReference type="PROSITE" id="PS51898"/>
    </source>
</evidence>
<dbReference type="InterPro" id="IPR044068">
    <property type="entry name" value="CB"/>
</dbReference>
<evidence type="ECO:0000313" key="8">
    <source>
        <dbReference type="Proteomes" id="UP000003022"/>
    </source>
</evidence>
<keyword evidence="8" id="KW-1185">Reference proteome</keyword>
<dbReference type="Proteomes" id="UP000003022">
    <property type="component" value="Unassembled WGS sequence"/>
</dbReference>
<evidence type="ECO:0000259" key="6">
    <source>
        <dbReference type="PROSITE" id="PS51900"/>
    </source>
</evidence>
<comment type="caution">
    <text evidence="7">The sequence shown here is derived from an EMBL/GenBank/DDBJ whole genome shotgun (WGS) entry which is preliminary data.</text>
</comment>